<feature type="transmembrane region" description="Helical" evidence="1">
    <location>
        <begin position="49"/>
        <end position="71"/>
    </location>
</feature>
<dbReference type="eggNOG" id="ENOG5030ISX">
    <property type="taxonomic scope" value="Bacteria"/>
</dbReference>
<keyword evidence="1" id="KW-1133">Transmembrane helix</keyword>
<feature type="transmembrane region" description="Helical" evidence="1">
    <location>
        <begin position="214"/>
        <end position="237"/>
    </location>
</feature>
<feature type="transmembrane region" description="Helical" evidence="1">
    <location>
        <begin position="164"/>
        <end position="183"/>
    </location>
</feature>
<proteinExistence type="predicted"/>
<evidence type="ECO:0000313" key="2">
    <source>
        <dbReference type="EMBL" id="ABK61729.1"/>
    </source>
</evidence>
<keyword evidence="3" id="KW-1185">Reference proteome</keyword>
<feature type="transmembrane region" description="Helical" evidence="1">
    <location>
        <begin position="190"/>
        <end position="208"/>
    </location>
</feature>
<evidence type="ECO:0000313" key="3">
    <source>
        <dbReference type="Proteomes" id="UP000008220"/>
    </source>
</evidence>
<organism evidence="2 3">
    <name type="scientific">Clostridium novyi (strain NT)</name>
    <dbReference type="NCBI Taxonomy" id="386415"/>
    <lineage>
        <taxon>Bacteria</taxon>
        <taxon>Bacillati</taxon>
        <taxon>Bacillota</taxon>
        <taxon>Clostridia</taxon>
        <taxon>Eubacteriales</taxon>
        <taxon>Clostridiaceae</taxon>
        <taxon>Clostridium</taxon>
    </lineage>
</organism>
<name>A0PY06_CLONN</name>
<dbReference type="KEGG" id="cno:NT01CX_1175"/>
<dbReference type="AlphaFoldDB" id="A0PY06"/>
<dbReference type="PATRIC" id="fig|386415.7.peg.286"/>
<feature type="transmembrane region" description="Helical" evidence="1">
    <location>
        <begin position="130"/>
        <end position="152"/>
    </location>
</feature>
<feature type="transmembrane region" description="Helical" evidence="1">
    <location>
        <begin position="86"/>
        <end position="109"/>
    </location>
</feature>
<accession>A0PY06</accession>
<keyword evidence="1" id="KW-0472">Membrane</keyword>
<sequence>MKKEKFCIDMPDEMTIQNQINIILDKGLKHKKSFFSYMRKMYKQLGLKVIFHDFVEIVFTLLIFLSLFLVIKFNEGAIDYEEVKKIYGLIMISSPILYLILSLISLIRIKENRTYEIEMTCKYNLYQLSAFRMFVFSVICILFNVSIIFNIVCKFGSINFLRATMISITSLFLFSTMFLYLIIKIRSKITKYLAILAWIVINLLLYIFNNKLYTNILTALPIGVYFIVTVICICFYIKKLRELIELTAIKGVM</sequence>
<dbReference type="Proteomes" id="UP000008220">
    <property type="component" value="Chromosome"/>
</dbReference>
<dbReference type="EMBL" id="CP000382">
    <property type="protein sequence ID" value="ABK61729.1"/>
    <property type="molecule type" value="Genomic_DNA"/>
</dbReference>
<reference evidence="2 3" key="1">
    <citation type="journal article" date="2006" name="Nat. Biotechnol.">
        <title>The genome and transcriptomes of the anti-tumor agent Clostridium novyi-NT.</title>
        <authorList>
            <person name="Bettegowda C."/>
            <person name="Huang X."/>
            <person name="Lin J."/>
            <person name="Cheong I."/>
            <person name="Kohli M."/>
            <person name="Szabo S.A."/>
            <person name="Zhang X."/>
            <person name="Diaz L.A. Jr."/>
            <person name="Velculescu V.E."/>
            <person name="Parmigiani G."/>
            <person name="Kinzler K.W."/>
            <person name="Vogelstein B."/>
            <person name="Zhou S."/>
        </authorList>
    </citation>
    <scope>NUCLEOTIDE SEQUENCE [LARGE SCALE GENOMIC DNA]</scope>
    <source>
        <strain evidence="2 3">NT</strain>
    </source>
</reference>
<dbReference type="HOGENOM" id="CLU_093410_0_0_9"/>
<dbReference type="STRING" id="386415.NT01CX_1175"/>
<gene>
    <name evidence="2" type="ordered locus">NT01CX_1175</name>
</gene>
<dbReference type="RefSeq" id="WP_011721266.1">
    <property type="nucleotide sequence ID" value="NC_008593.1"/>
</dbReference>
<keyword evidence="1" id="KW-0812">Transmembrane</keyword>
<protein>
    <submittedName>
        <fullName evidence="2">Membrane protein, putative</fullName>
    </submittedName>
</protein>
<evidence type="ECO:0000256" key="1">
    <source>
        <dbReference type="SAM" id="Phobius"/>
    </source>
</evidence>